<evidence type="ECO:0000259" key="11">
    <source>
        <dbReference type="Pfam" id="PF17767"/>
    </source>
</evidence>
<evidence type="ECO:0000256" key="5">
    <source>
        <dbReference type="ARBA" id="ARBA00022598"/>
    </source>
</evidence>
<evidence type="ECO:0000256" key="7">
    <source>
        <dbReference type="ARBA" id="ARBA00022679"/>
    </source>
</evidence>
<dbReference type="PANTHER" id="PTHR11098">
    <property type="entry name" value="NICOTINATE PHOSPHORIBOSYLTRANSFERASE"/>
    <property type="match status" value="1"/>
</dbReference>
<dbReference type="PIRSF" id="PIRSF000484">
    <property type="entry name" value="NAPRT"/>
    <property type="match status" value="1"/>
</dbReference>
<dbReference type="InterPro" id="IPR040727">
    <property type="entry name" value="NAPRTase_N"/>
</dbReference>
<name>A0A918XTB2_9PROT</name>
<dbReference type="GO" id="GO:0047280">
    <property type="term" value="F:nicotinamide phosphoribosyltransferase activity"/>
    <property type="evidence" value="ECO:0007669"/>
    <property type="project" value="UniProtKB-ARBA"/>
</dbReference>
<evidence type="ECO:0000256" key="1">
    <source>
        <dbReference type="ARBA" id="ARBA00004952"/>
    </source>
</evidence>
<dbReference type="Pfam" id="PF04095">
    <property type="entry name" value="NAPRTase"/>
    <property type="match status" value="1"/>
</dbReference>
<keyword evidence="6 9" id="KW-0662">Pyridine nucleotide biosynthesis</keyword>
<organism evidence="12 13">
    <name type="scientific">Thalassobaculum fulvum</name>
    <dbReference type="NCBI Taxonomy" id="1633335"/>
    <lineage>
        <taxon>Bacteria</taxon>
        <taxon>Pseudomonadati</taxon>
        <taxon>Pseudomonadota</taxon>
        <taxon>Alphaproteobacteria</taxon>
        <taxon>Rhodospirillales</taxon>
        <taxon>Thalassobaculaceae</taxon>
        <taxon>Thalassobaculum</taxon>
    </lineage>
</organism>
<reference evidence="12" key="2">
    <citation type="submission" date="2020-09" db="EMBL/GenBank/DDBJ databases">
        <authorList>
            <person name="Sun Q."/>
            <person name="Kim S."/>
        </authorList>
    </citation>
    <scope>NUCLEOTIDE SEQUENCE</scope>
    <source>
        <strain evidence="12">KCTC 42651</strain>
    </source>
</reference>
<proteinExistence type="inferred from homology"/>
<evidence type="ECO:0000256" key="2">
    <source>
        <dbReference type="ARBA" id="ARBA00010897"/>
    </source>
</evidence>
<comment type="similarity">
    <text evidence="2 9">Belongs to the NAPRTase family.</text>
</comment>
<comment type="function">
    <text evidence="9">Catalyzes the first step in the biosynthesis of NAD from nicotinic acid, the ATP-dependent synthesis of beta-nicotinate D-ribonucleotide from nicotinate and 5-phospho-D-ribose 1-phosphate.</text>
</comment>
<evidence type="ECO:0000256" key="8">
    <source>
        <dbReference type="ARBA" id="ARBA00048668"/>
    </source>
</evidence>
<dbReference type="Gene3D" id="3.20.20.70">
    <property type="entry name" value="Aldolase class I"/>
    <property type="match status" value="1"/>
</dbReference>
<dbReference type="RefSeq" id="WP_189990628.1">
    <property type="nucleotide sequence ID" value="NZ_BMZS01000006.1"/>
</dbReference>
<dbReference type="InterPro" id="IPR006405">
    <property type="entry name" value="Nic_PRibTrfase_pncB"/>
</dbReference>
<evidence type="ECO:0000256" key="9">
    <source>
        <dbReference type="RuleBase" id="RU365100"/>
    </source>
</evidence>
<keyword evidence="7 9" id="KW-0808">Transferase</keyword>
<accession>A0A918XTB2</accession>
<dbReference type="CDD" id="cd01570">
    <property type="entry name" value="NAPRTase_A"/>
    <property type="match status" value="1"/>
</dbReference>
<dbReference type="InterPro" id="IPR007229">
    <property type="entry name" value="Nic_PRibTrfase-Fam"/>
</dbReference>
<dbReference type="SUPFAM" id="SSF51690">
    <property type="entry name" value="Nicotinate/Quinolinate PRTase C-terminal domain-like"/>
    <property type="match status" value="1"/>
</dbReference>
<dbReference type="EMBL" id="BMZS01000006">
    <property type="protein sequence ID" value="GHD52531.1"/>
    <property type="molecule type" value="Genomic_DNA"/>
</dbReference>
<dbReference type="InterPro" id="IPR013785">
    <property type="entry name" value="Aldolase_TIM"/>
</dbReference>
<evidence type="ECO:0000313" key="12">
    <source>
        <dbReference type="EMBL" id="GHD52531.1"/>
    </source>
</evidence>
<dbReference type="SUPFAM" id="SSF54675">
    <property type="entry name" value="Nicotinate/Quinolinate PRTase N-terminal domain-like"/>
    <property type="match status" value="1"/>
</dbReference>
<feature type="domain" description="Nicotinate phosphoribosyltransferase N-terminal" evidence="11">
    <location>
        <begin position="17"/>
        <end position="139"/>
    </location>
</feature>
<dbReference type="Pfam" id="PF17767">
    <property type="entry name" value="NAPRTase_N"/>
    <property type="match status" value="1"/>
</dbReference>
<dbReference type="NCBIfam" id="NF009131">
    <property type="entry name" value="PRK12484.1"/>
    <property type="match status" value="1"/>
</dbReference>
<dbReference type="NCBIfam" id="NF006696">
    <property type="entry name" value="PRK09243.1-3"/>
    <property type="match status" value="1"/>
</dbReference>
<comment type="pathway">
    <text evidence="1 9">Cofactor biosynthesis; NAD(+) biosynthesis; nicotinate D-ribonucleotide from nicotinate: step 1/1.</text>
</comment>
<keyword evidence="12" id="KW-0328">Glycosyltransferase</keyword>
<comment type="PTM">
    <text evidence="9">Transiently phosphorylated on a His residue during the reaction cycle. Phosphorylation strongly increases the affinity for substrates and increases the rate of nicotinate D-ribonucleotide production. Dephosphorylation regenerates the low-affinity form of the enzyme, leading to product release.</text>
</comment>
<evidence type="ECO:0000259" key="10">
    <source>
        <dbReference type="Pfam" id="PF04095"/>
    </source>
</evidence>
<keyword evidence="5 9" id="KW-0436">Ligase</keyword>
<dbReference type="NCBIfam" id="TIGR01513">
    <property type="entry name" value="NAPRTase_put"/>
    <property type="match status" value="1"/>
</dbReference>
<dbReference type="Gene3D" id="3.20.140.10">
    <property type="entry name" value="nicotinate phosphoribosyltransferase"/>
    <property type="match status" value="1"/>
</dbReference>
<dbReference type="PANTHER" id="PTHR11098:SF1">
    <property type="entry name" value="NICOTINATE PHOSPHORIBOSYLTRANSFERASE"/>
    <property type="match status" value="1"/>
</dbReference>
<protein>
    <recommendedName>
        <fullName evidence="3 9">Nicotinate phosphoribosyltransferase</fullName>
        <ecNumber evidence="3 9">6.3.4.21</ecNumber>
    </recommendedName>
</protein>
<dbReference type="FunFam" id="3.20.20.70:FF:000076">
    <property type="entry name" value="Nicotinate phosphoribosyltransferase"/>
    <property type="match status" value="1"/>
</dbReference>
<dbReference type="EC" id="6.3.4.21" evidence="3 9"/>
<evidence type="ECO:0000256" key="3">
    <source>
        <dbReference type="ARBA" id="ARBA00013236"/>
    </source>
</evidence>
<reference evidence="12" key="1">
    <citation type="journal article" date="2014" name="Int. J. Syst. Evol. Microbiol.">
        <title>Complete genome sequence of Corynebacterium casei LMG S-19264T (=DSM 44701T), isolated from a smear-ripened cheese.</title>
        <authorList>
            <consortium name="US DOE Joint Genome Institute (JGI-PGF)"/>
            <person name="Walter F."/>
            <person name="Albersmeier A."/>
            <person name="Kalinowski J."/>
            <person name="Ruckert C."/>
        </authorList>
    </citation>
    <scope>NUCLEOTIDE SEQUENCE</scope>
    <source>
        <strain evidence="12">KCTC 42651</strain>
    </source>
</reference>
<dbReference type="GO" id="GO:0034355">
    <property type="term" value="P:NAD+ biosynthetic process via the salvage pathway"/>
    <property type="evidence" value="ECO:0007669"/>
    <property type="project" value="TreeGrafter"/>
</dbReference>
<feature type="domain" description="Nicotinate/nicotinamide phosphoribosyltransferase" evidence="10">
    <location>
        <begin position="162"/>
        <end position="340"/>
    </location>
</feature>
<evidence type="ECO:0000313" key="13">
    <source>
        <dbReference type="Proteomes" id="UP000630353"/>
    </source>
</evidence>
<evidence type="ECO:0000256" key="6">
    <source>
        <dbReference type="ARBA" id="ARBA00022642"/>
    </source>
</evidence>
<evidence type="ECO:0000256" key="4">
    <source>
        <dbReference type="ARBA" id="ARBA00022553"/>
    </source>
</evidence>
<comment type="caution">
    <text evidence="12">The sequence shown here is derived from an EMBL/GenBank/DDBJ whole genome shotgun (WGS) entry which is preliminary data.</text>
</comment>
<dbReference type="GO" id="GO:0004516">
    <property type="term" value="F:nicotinate phosphoribosyltransferase activity"/>
    <property type="evidence" value="ECO:0007669"/>
    <property type="project" value="UniProtKB-UniRule"/>
</dbReference>
<comment type="catalytic activity">
    <reaction evidence="8 9">
        <text>5-phospho-alpha-D-ribose 1-diphosphate + nicotinate + ATP + H2O = nicotinate beta-D-ribonucleotide + ADP + phosphate + diphosphate</text>
        <dbReference type="Rhea" id="RHEA:36163"/>
        <dbReference type="ChEBI" id="CHEBI:15377"/>
        <dbReference type="ChEBI" id="CHEBI:30616"/>
        <dbReference type="ChEBI" id="CHEBI:32544"/>
        <dbReference type="ChEBI" id="CHEBI:33019"/>
        <dbReference type="ChEBI" id="CHEBI:43474"/>
        <dbReference type="ChEBI" id="CHEBI:57502"/>
        <dbReference type="ChEBI" id="CHEBI:58017"/>
        <dbReference type="ChEBI" id="CHEBI:456216"/>
        <dbReference type="EC" id="6.3.4.21"/>
    </reaction>
</comment>
<dbReference type="GO" id="GO:0005829">
    <property type="term" value="C:cytosol"/>
    <property type="evidence" value="ECO:0007669"/>
    <property type="project" value="TreeGrafter"/>
</dbReference>
<dbReference type="InterPro" id="IPR041525">
    <property type="entry name" value="N/Namide_PRibTrfase"/>
</dbReference>
<sequence>MDQDDRSTGAGDNGLGLFTDLYELTMARAYQALGMAGEAVFSLFVRKLPASRNFLLACGIERAVDILERLRFDAGDRAYLGTQPGFDQAFLDSLSSLRFTGDVHAVAEGTPVFANEPILEVVAPIAEAQLVETVLMNVVGLETVMASKAARIVAAAAGRPVIDFGSRRAQGIDAALYGARAFYLAGVASTSNVLAGRRFGIPVAGTMAHSFVQACDDEMQSFRGFAGVHPETVLLVDTYDTLHGVDRVVALARELGNRFRVQGVRLDSGDLGALATATRQRLDAAGLERVGIVASGGLDEHAIARLLADGAPIDAFGVGTDMSVSADAPALDIAYKLTAYGGEGRMKLSTGKRTLPGRKQVFRRFRDGTADGDTIARHDEALPGTPLLQPVMAGGRRTAPPRPLAAVRWHAAEQVTALPDPVRALSASAYPVVVSDALAADERAVHARIASANRAAGPPDA</sequence>
<keyword evidence="13" id="KW-1185">Reference proteome</keyword>
<dbReference type="InterPro" id="IPR036068">
    <property type="entry name" value="Nicotinate_pribotase-like_C"/>
</dbReference>
<keyword evidence="4" id="KW-0597">Phosphoprotein</keyword>
<dbReference type="Proteomes" id="UP000630353">
    <property type="component" value="Unassembled WGS sequence"/>
</dbReference>
<dbReference type="AlphaFoldDB" id="A0A918XTB2"/>
<gene>
    <name evidence="12" type="primary">pncB2</name>
    <name evidence="12" type="ORF">GCM10017083_27980</name>
</gene>